<reference evidence="1" key="2">
    <citation type="submission" date="2020-11" db="EMBL/GenBank/DDBJ databases">
        <authorList>
            <person name="McCartney M.A."/>
            <person name="Auch B."/>
            <person name="Kono T."/>
            <person name="Mallez S."/>
            <person name="Becker A."/>
            <person name="Gohl D.M."/>
            <person name="Silverstein K.A.T."/>
            <person name="Koren S."/>
            <person name="Bechman K.B."/>
            <person name="Herman A."/>
            <person name="Abrahante J.E."/>
            <person name="Garbe J."/>
        </authorList>
    </citation>
    <scope>NUCLEOTIDE SEQUENCE</scope>
    <source>
        <strain evidence="1">Duluth1</strain>
        <tissue evidence="1">Whole animal</tissue>
    </source>
</reference>
<evidence type="ECO:0000313" key="1">
    <source>
        <dbReference type="EMBL" id="KAH3845650.1"/>
    </source>
</evidence>
<name>A0A9D4KTN6_DREPO</name>
<proteinExistence type="predicted"/>
<keyword evidence="2" id="KW-1185">Reference proteome</keyword>
<reference evidence="1" key="1">
    <citation type="journal article" date="2019" name="bioRxiv">
        <title>The Genome of the Zebra Mussel, Dreissena polymorpha: A Resource for Invasive Species Research.</title>
        <authorList>
            <person name="McCartney M.A."/>
            <person name="Auch B."/>
            <person name="Kono T."/>
            <person name="Mallez S."/>
            <person name="Zhang Y."/>
            <person name="Obille A."/>
            <person name="Becker A."/>
            <person name="Abrahante J.E."/>
            <person name="Garbe J."/>
            <person name="Badalamenti J.P."/>
            <person name="Herman A."/>
            <person name="Mangelson H."/>
            <person name="Liachko I."/>
            <person name="Sullivan S."/>
            <person name="Sone E.D."/>
            <person name="Koren S."/>
            <person name="Silverstein K.A.T."/>
            <person name="Beckman K.B."/>
            <person name="Gohl D.M."/>
        </authorList>
    </citation>
    <scope>NUCLEOTIDE SEQUENCE</scope>
    <source>
        <strain evidence="1">Duluth1</strain>
        <tissue evidence="1">Whole animal</tissue>
    </source>
</reference>
<organism evidence="1 2">
    <name type="scientific">Dreissena polymorpha</name>
    <name type="common">Zebra mussel</name>
    <name type="synonym">Mytilus polymorpha</name>
    <dbReference type="NCBI Taxonomy" id="45954"/>
    <lineage>
        <taxon>Eukaryota</taxon>
        <taxon>Metazoa</taxon>
        <taxon>Spiralia</taxon>
        <taxon>Lophotrochozoa</taxon>
        <taxon>Mollusca</taxon>
        <taxon>Bivalvia</taxon>
        <taxon>Autobranchia</taxon>
        <taxon>Heteroconchia</taxon>
        <taxon>Euheterodonta</taxon>
        <taxon>Imparidentia</taxon>
        <taxon>Neoheterodontei</taxon>
        <taxon>Myida</taxon>
        <taxon>Dreissenoidea</taxon>
        <taxon>Dreissenidae</taxon>
        <taxon>Dreissena</taxon>
    </lineage>
</organism>
<evidence type="ECO:0000313" key="2">
    <source>
        <dbReference type="Proteomes" id="UP000828390"/>
    </source>
</evidence>
<dbReference type="AlphaFoldDB" id="A0A9D4KTN6"/>
<dbReference type="EMBL" id="JAIWYP010000003">
    <property type="protein sequence ID" value="KAH3845650.1"/>
    <property type="molecule type" value="Genomic_DNA"/>
</dbReference>
<dbReference type="Proteomes" id="UP000828390">
    <property type="component" value="Unassembled WGS sequence"/>
</dbReference>
<sequence length="101" mass="12476">MTPTSDLRACSSNKKRQRLCKQFQRRQRCHRLERSQRPQRFHRLQQFQRRQRFHRLQQFQRRRGLHCLQDKRNVTAYINSRCTDVSIANRHTIGTVRSRVM</sequence>
<accession>A0A9D4KTN6</accession>
<gene>
    <name evidence="1" type="ORF">DPMN_087932</name>
</gene>
<comment type="caution">
    <text evidence="1">The sequence shown here is derived from an EMBL/GenBank/DDBJ whole genome shotgun (WGS) entry which is preliminary data.</text>
</comment>
<protein>
    <submittedName>
        <fullName evidence="1">Uncharacterized protein</fullName>
    </submittedName>
</protein>